<evidence type="ECO:0000313" key="6">
    <source>
        <dbReference type="EMBL" id="QDL35527.1"/>
    </source>
</evidence>
<dbReference type="Proteomes" id="UP000317572">
    <property type="component" value="Chromosome"/>
</dbReference>
<dbReference type="InterPro" id="IPR036302">
    <property type="entry name" value="Pyosin/cloacin_T_dom_sf"/>
</dbReference>
<evidence type="ECO:0000259" key="4">
    <source>
        <dbReference type="Pfam" id="PF06958"/>
    </source>
</evidence>
<accession>A0A515D540</accession>
<evidence type="ECO:0008006" key="8">
    <source>
        <dbReference type="Google" id="ProtNLM"/>
    </source>
</evidence>
<dbReference type="Pfam" id="PF11429">
    <property type="entry name" value="Colicin_D"/>
    <property type="match status" value="1"/>
</dbReference>
<dbReference type="Pfam" id="PF06958">
    <property type="entry name" value="Pyocin_S"/>
    <property type="match status" value="1"/>
</dbReference>
<dbReference type="AlphaFoldDB" id="A0A515D540"/>
<name>A0A515D540_SERLI</name>
<dbReference type="SUPFAM" id="SSF69369">
    <property type="entry name" value="Cloacin translocation domain"/>
    <property type="match status" value="1"/>
</dbReference>
<dbReference type="GO" id="GO:0042742">
    <property type="term" value="P:defense response to bacterium"/>
    <property type="evidence" value="ECO:0007669"/>
    <property type="project" value="UniProtKB-KW"/>
</dbReference>
<evidence type="ECO:0000259" key="5">
    <source>
        <dbReference type="Pfam" id="PF11429"/>
    </source>
</evidence>
<dbReference type="InterPro" id="IPR038233">
    <property type="entry name" value="Colicin_D/E5_nuclease"/>
</dbReference>
<keyword evidence="2" id="KW-0044">Antibiotic</keyword>
<feature type="domain" description="Pyosin/cloacin translocation" evidence="4">
    <location>
        <begin position="16"/>
        <end position="156"/>
    </location>
</feature>
<dbReference type="SUPFAM" id="SSF102824">
    <property type="entry name" value="Colicin D/E5 nuclease domain"/>
    <property type="match status" value="1"/>
</dbReference>
<evidence type="ECO:0000256" key="1">
    <source>
        <dbReference type="ARBA" id="ARBA00022529"/>
    </source>
</evidence>
<feature type="domain" description="Colicin D C-terminal" evidence="5">
    <location>
        <begin position="170"/>
        <end position="248"/>
    </location>
</feature>
<keyword evidence="1" id="KW-0929">Antimicrobial</keyword>
<protein>
    <recommendedName>
        <fullName evidence="8">Pyocin</fullName>
    </recommendedName>
</protein>
<dbReference type="InterPro" id="IPR037178">
    <property type="entry name" value="ColicinD_C_sf"/>
</dbReference>
<reference evidence="6 7" key="1">
    <citation type="submission" date="2018-11" db="EMBL/GenBank/DDBJ databases">
        <title>The first complete genome of Serratia liquefaciens isolated from metalophyte plant revel distinctness adaptive mechanisms in an extreme habitat.</title>
        <authorList>
            <person name="Caneschi W.L."/>
            <person name="Sanchez A.B."/>
            <person name="Felestrino E.B."/>
            <person name="Assis R.A.B."/>
            <person name="Lemes C.G.C."/>
            <person name="Cordeiro I.F."/>
            <person name="Fonseca N.P."/>
            <person name="Villa M."/>
            <person name="Vieira I.T."/>
            <person name="Moraes L.A."/>
            <person name="Kamino L.H.Y."/>
            <person name="do Carmo F."/>
            <person name="Garcia C.M."/>
            <person name="Almeida N.F."/>
            <person name="Silva R.S."/>
            <person name="Ferro J.A."/>
            <person name="Ferro M.I.T."/>
            <person name="Varani A.M."/>
            <person name="Ferreira R.M."/>
            <person name="dos Santos V.L."/>
            <person name="Silva U.C."/>
            <person name="Setubal J.C."/>
            <person name="Moreira L.M."/>
        </authorList>
    </citation>
    <scope>NUCLEOTIDE SEQUENCE [LARGE SCALE GENOMIC DNA]</scope>
    <source>
        <strain evidence="6 7">FG3</strain>
    </source>
</reference>
<dbReference type="InterPro" id="IPR016128">
    <property type="entry name" value="Pyosin/cloacin_T_dom"/>
</dbReference>
<evidence type="ECO:0000256" key="3">
    <source>
        <dbReference type="ARBA" id="ARBA00023048"/>
    </source>
</evidence>
<dbReference type="GO" id="GO:0031640">
    <property type="term" value="P:killing of cells of another organism"/>
    <property type="evidence" value="ECO:0007669"/>
    <property type="project" value="UniProtKB-KW"/>
</dbReference>
<dbReference type="InterPro" id="IPR024440">
    <property type="entry name" value="ColicinD_C"/>
</dbReference>
<dbReference type="Gene3D" id="3.10.450.200">
    <property type="match status" value="1"/>
</dbReference>
<organism evidence="6 7">
    <name type="scientific">Serratia liquefaciens</name>
    <dbReference type="NCBI Taxonomy" id="614"/>
    <lineage>
        <taxon>Bacteria</taxon>
        <taxon>Pseudomonadati</taxon>
        <taxon>Pseudomonadota</taxon>
        <taxon>Gammaproteobacteria</taxon>
        <taxon>Enterobacterales</taxon>
        <taxon>Yersiniaceae</taxon>
        <taxon>Serratia</taxon>
    </lineage>
</organism>
<sequence length="263" mass="28423">MFAFQASLAAVGETAIRPGMTSVDMPVRGFISTDKDGKQSVNFVRTGVGGVSASVPVFRPVRDEATGLDKITLPAMGGVPAQTILINPVPTGPAAPSHTGNGSPVPKTPVHTGTNVRQADSIVVTTFPADVVQDLQDFILWQPDATETGVEALYVMVSDPLDSGRFTRKQLDKKFKHASDFGIADTKKNRVTLTQYRDAIEAHLKDRDTVKKGTYRRNTSSTVYFNPKSMNVVILKADGSFLSAWRIDPTEENGRIYLVSGVL</sequence>
<keyword evidence="3" id="KW-0078">Bacteriocin</keyword>
<dbReference type="EMBL" id="CP033893">
    <property type="protein sequence ID" value="QDL35527.1"/>
    <property type="molecule type" value="Genomic_DNA"/>
</dbReference>
<evidence type="ECO:0000256" key="2">
    <source>
        <dbReference type="ARBA" id="ARBA00023022"/>
    </source>
</evidence>
<evidence type="ECO:0000313" key="7">
    <source>
        <dbReference type="Proteomes" id="UP000317572"/>
    </source>
</evidence>
<proteinExistence type="predicted"/>
<gene>
    <name evidence="6" type="ORF">EGO53_21230</name>
</gene>
<dbReference type="GO" id="GO:0004540">
    <property type="term" value="F:RNA nuclease activity"/>
    <property type="evidence" value="ECO:0007669"/>
    <property type="project" value="InterPro"/>
</dbReference>